<dbReference type="RefSeq" id="WP_072900137.1">
    <property type="nucleotide sequence ID" value="NZ_FQXB01000001.1"/>
</dbReference>
<evidence type="ECO:0000313" key="1">
    <source>
        <dbReference type="EMBL" id="SHG89658.1"/>
    </source>
</evidence>
<dbReference type="AlphaFoldDB" id="A0A1M5NJH0"/>
<gene>
    <name evidence="1" type="ORF">SAMN05444003_1454</name>
</gene>
<organism evidence="1 2">
    <name type="scientific">Cognatiyoonia sediminum</name>
    <dbReference type="NCBI Taxonomy" id="1508389"/>
    <lineage>
        <taxon>Bacteria</taxon>
        <taxon>Pseudomonadati</taxon>
        <taxon>Pseudomonadota</taxon>
        <taxon>Alphaproteobacteria</taxon>
        <taxon>Rhodobacterales</taxon>
        <taxon>Paracoccaceae</taxon>
        <taxon>Cognatiyoonia</taxon>
    </lineage>
</organism>
<keyword evidence="2" id="KW-1185">Reference proteome</keyword>
<reference evidence="1 2" key="1">
    <citation type="submission" date="2016-11" db="EMBL/GenBank/DDBJ databases">
        <authorList>
            <person name="Jaros S."/>
            <person name="Januszkiewicz K."/>
            <person name="Wedrychowicz H."/>
        </authorList>
    </citation>
    <scope>NUCLEOTIDE SEQUENCE [LARGE SCALE GENOMIC DNA]</scope>
    <source>
        <strain evidence="1 2">DSM 28715</strain>
    </source>
</reference>
<name>A0A1M5NJH0_9RHOB</name>
<dbReference type="EMBL" id="FQXB01000001">
    <property type="protein sequence ID" value="SHG89658.1"/>
    <property type="molecule type" value="Genomic_DNA"/>
</dbReference>
<accession>A0A1M5NJH0</accession>
<evidence type="ECO:0000313" key="2">
    <source>
        <dbReference type="Proteomes" id="UP000184074"/>
    </source>
</evidence>
<protein>
    <submittedName>
        <fullName evidence="1">Uncharacterized protein</fullName>
    </submittedName>
</protein>
<proteinExistence type="predicted"/>
<dbReference type="Proteomes" id="UP000184074">
    <property type="component" value="Unassembled WGS sequence"/>
</dbReference>
<sequence>MGHKWILDVLTDLRSFAQDNDLQLLTDQLAQTTKVASVEIAATSEEKSLVPNGDSQHNRALFTGVGAQKGLC</sequence>
<dbReference type="STRING" id="1508389.SAMN05444003_1454"/>